<evidence type="ECO:0000256" key="1">
    <source>
        <dbReference type="SAM" id="SignalP"/>
    </source>
</evidence>
<feature type="domain" description="Glycosyl-hydrolase 97 N-terminal" evidence="3">
    <location>
        <begin position="28"/>
        <end position="284"/>
    </location>
</feature>
<feature type="domain" description="Glycosyl-hydrolase 97 C-terminal oligomerisation" evidence="4">
    <location>
        <begin position="565"/>
        <end position="657"/>
    </location>
</feature>
<dbReference type="InterPro" id="IPR019563">
    <property type="entry name" value="GH97_catalytic"/>
</dbReference>
<dbReference type="InterPro" id="IPR029483">
    <property type="entry name" value="GH97_C"/>
</dbReference>
<dbReference type="SUPFAM" id="SSF51445">
    <property type="entry name" value="(Trans)glycosidases"/>
    <property type="match status" value="1"/>
</dbReference>
<keyword evidence="5" id="KW-0378">Hydrolase</keyword>
<dbReference type="InterPro" id="IPR017853">
    <property type="entry name" value="GH"/>
</dbReference>
<feature type="chain" id="PRO_5047373441" evidence="1">
    <location>
        <begin position="22"/>
        <end position="662"/>
    </location>
</feature>
<dbReference type="Proteomes" id="UP001216907">
    <property type="component" value="Unassembled WGS sequence"/>
</dbReference>
<evidence type="ECO:0000259" key="4">
    <source>
        <dbReference type="Pfam" id="PF14509"/>
    </source>
</evidence>
<keyword evidence="6" id="KW-1185">Reference proteome</keyword>
<reference evidence="5 6" key="1">
    <citation type="submission" date="2023-03" db="EMBL/GenBank/DDBJ databases">
        <title>Paludisphaera mucosa sp. nov. a novel planctomycete from northern fen.</title>
        <authorList>
            <person name="Ivanova A."/>
        </authorList>
    </citation>
    <scope>NUCLEOTIDE SEQUENCE [LARGE SCALE GENOMIC DNA]</scope>
    <source>
        <strain evidence="5 6">Pla2</strain>
    </source>
</reference>
<feature type="signal peptide" evidence="1">
    <location>
        <begin position="1"/>
        <end position="21"/>
    </location>
</feature>
<dbReference type="InterPro" id="IPR052720">
    <property type="entry name" value="Glycosyl_hydrolase_97"/>
</dbReference>
<dbReference type="Pfam" id="PF10566">
    <property type="entry name" value="Glyco_hydro_97"/>
    <property type="match status" value="1"/>
</dbReference>
<evidence type="ECO:0000259" key="3">
    <source>
        <dbReference type="Pfam" id="PF14508"/>
    </source>
</evidence>
<feature type="domain" description="Glycosyl-hydrolase 97 catalytic" evidence="2">
    <location>
        <begin position="302"/>
        <end position="464"/>
    </location>
</feature>
<dbReference type="Gene3D" id="2.70.98.10">
    <property type="match status" value="1"/>
</dbReference>
<dbReference type="RefSeq" id="WP_277861691.1">
    <property type="nucleotide sequence ID" value="NZ_JARRAG010000002.1"/>
</dbReference>
<protein>
    <submittedName>
        <fullName evidence="5">Glycoside hydrolase family 97 protein</fullName>
    </submittedName>
</protein>
<evidence type="ECO:0000313" key="5">
    <source>
        <dbReference type="EMBL" id="MDG3005346.1"/>
    </source>
</evidence>
<comment type="caution">
    <text evidence="5">The sequence shown here is derived from an EMBL/GenBank/DDBJ whole genome shotgun (WGS) entry which is preliminary data.</text>
</comment>
<dbReference type="Gene3D" id="3.20.20.70">
    <property type="entry name" value="Aldolase class I"/>
    <property type="match status" value="1"/>
</dbReference>
<dbReference type="Pfam" id="PF14508">
    <property type="entry name" value="GH97_N"/>
    <property type="match status" value="1"/>
</dbReference>
<keyword evidence="1" id="KW-0732">Signal</keyword>
<dbReference type="InterPro" id="IPR029486">
    <property type="entry name" value="GH97_N"/>
</dbReference>
<dbReference type="PANTHER" id="PTHR35803">
    <property type="entry name" value="GLUCAN 1,4-ALPHA-GLUCOSIDASE SUSB-RELATED"/>
    <property type="match status" value="1"/>
</dbReference>
<dbReference type="Pfam" id="PF14509">
    <property type="entry name" value="GH97_C"/>
    <property type="match status" value="1"/>
</dbReference>
<dbReference type="InterPro" id="IPR013785">
    <property type="entry name" value="Aldolase_TIM"/>
</dbReference>
<dbReference type="GO" id="GO:0016787">
    <property type="term" value="F:hydrolase activity"/>
    <property type="evidence" value="ECO:0007669"/>
    <property type="project" value="UniProtKB-KW"/>
</dbReference>
<gene>
    <name evidence="5" type="ORF">PZE19_16265</name>
</gene>
<name>A0ABT6FCQ7_9BACT</name>
<dbReference type="EMBL" id="JARRAG010000002">
    <property type="protein sequence ID" value="MDG3005346.1"/>
    <property type="molecule type" value="Genomic_DNA"/>
</dbReference>
<accession>A0ABT6FCQ7</accession>
<dbReference type="InterPro" id="IPR014718">
    <property type="entry name" value="GH-type_carb-bd"/>
</dbReference>
<organism evidence="5 6">
    <name type="scientific">Paludisphaera mucosa</name>
    <dbReference type="NCBI Taxonomy" id="3030827"/>
    <lineage>
        <taxon>Bacteria</taxon>
        <taxon>Pseudomonadati</taxon>
        <taxon>Planctomycetota</taxon>
        <taxon>Planctomycetia</taxon>
        <taxon>Isosphaerales</taxon>
        <taxon>Isosphaeraceae</taxon>
        <taxon>Paludisphaera</taxon>
    </lineage>
</organism>
<proteinExistence type="predicted"/>
<evidence type="ECO:0000313" key="6">
    <source>
        <dbReference type="Proteomes" id="UP001216907"/>
    </source>
</evidence>
<evidence type="ECO:0000259" key="2">
    <source>
        <dbReference type="Pfam" id="PF10566"/>
    </source>
</evidence>
<dbReference type="PANTHER" id="PTHR35803:SF2">
    <property type="entry name" value="RETAINING ALPHA-GALACTOSIDASE"/>
    <property type="match status" value="1"/>
</dbReference>
<sequence length="662" mass="72834">MAVRTRWTFLLALTIGLPAAARTDPIELRSPDGRLTVRVRVGGEGPPAFDVAFRGVPIAEGSLGLDLAGSGPLARGLRIVGERRRVVDETYAIPVGKASSARDRHNAVILSLVESAAPARRLDVEFRAFDDGVAFRYRIPEGGPIGDFVIVDELTRIAFPGAPTAHALPLDSFTTPYEKYYEAVPASAVGPDRLIGLPLLLERPGTAWIAVTEADLTDYAGLYLAGDASAPGTFRARLSPLPGRRDGAKVVGKAPHESPWRILMVADDPGRLLESNLIFHLSDPPAIADTSWIRPGKTTFPWWNGYAPGGAGPRPGVDTATMKAYIDFCAEQGIPYHSLDGLDVAWYGGPIQPDGPTDVTRSAPSIDMPELLRYAREKGVRLRLWLHWRALRPQIDEAFATYERWGVEGVMVDFMDRDDQEMVRFYHEMAEKAARRHLTLTLHGAYKPTGMERTWPNVLNYEAALNQEYNKWSADGSRGTPPSHNLDVAFIRMIAGPLDYHHGGMRNVLPEDFKFRNEAPLVQGTRGHQLAMYVVYLDPLPMTADTPAAYRGQPGLDFLRDVPTSWDETRVLHAEFGRCLVVARRKGDAWYLGGMTAVEGREPALDLGFLKGPHEADLWLDEPTGGPTALSRRRERVASGTPLKVRIPRDGGFVARLSPRPG</sequence>